<gene>
    <name evidence="2" type="ORF">RUM44_006616</name>
</gene>
<dbReference type="Proteomes" id="UP001359485">
    <property type="component" value="Unassembled WGS sequence"/>
</dbReference>
<reference evidence="2 3" key="1">
    <citation type="submission" date="2023-09" db="EMBL/GenBank/DDBJ databases">
        <title>Genomes of two closely related lineages of the louse Polyplax serrata with different host specificities.</title>
        <authorList>
            <person name="Martinu J."/>
            <person name="Tarabai H."/>
            <person name="Stefka J."/>
            <person name="Hypsa V."/>
        </authorList>
    </citation>
    <scope>NUCLEOTIDE SEQUENCE [LARGE SCALE GENOMIC DNA]</scope>
    <source>
        <strain evidence="2">98ZLc_SE</strain>
    </source>
</reference>
<proteinExistence type="predicted"/>
<evidence type="ECO:0000313" key="3">
    <source>
        <dbReference type="Proteomes" id="UP001359485"/>
    </source>
</evidence>
<evidence type="ECO:0000313" key="2">
    <source>
        <dbReference type="EMBL" id="KAK6620215.1"/>
    </source>
</evidence>
<dbReference type="EMBL" id="JAWJWF010000048">
    <property type="protein sequence ID" value="KAK6620215.1"/>
    <property type="molecule type" value="Genomic_DNA"/>
</dbReference>
<accession>A0ABR1AJC0</accession>
<feature type="region of interest" description="Disordered" evidence="1">
    <location>
        <begin position="44"/>
        <end position="76"/>
    </location>
</feature>
<sequence>MPCRSSPDHPATRVLSTNSTGLFAPVRRERTSVRSDLIARSDSVRLQSGRMSSSKFDKSRTSKSRKPFERLSGATESATVGWDGADILKCTAVGTVTSTRSSTWLGSNDRVCTAYVKIYTV</sequence>
<name>A0ABR1AJC0_POLSC</name>
<protein>
    <submittedName>
        <fullName evidence="2">Uncharacterized protein</fullName>
    </submittedName>
</protein>
<feature type="compositionally biased region" description="Polar residues" evidence="1">
    <location>
        <begin position="44"/>
        <end position="54"/>
    </location>
</feature>
<comment type="caution">
    <text evidence="2">The sequence shown here is derived from an EMBL/GenBank/DDBJ whole genome shotgun (WGS) entry which is preliminary data.</text>
</comment>
<keyword evidence="3" id="KW-1185">Reference proteome</keyword>
<evidence type="ECO:0000256" key="1">
    <source>
        <dbReference type="SAM" id="MobiDB-lite"/>
    </source>
</evidence>
<organism evidence="2 3">
    <name type="scientific">Polyplax serrata</name>
    <name type="common">Common mouse louse</name>
    <dbReference type="NCBI Taxonomy" id="468196"/>
    <lineage>
        <taxon>Eukaryota</taxon>
        <taxon>Metazoa</taxon>
        <taxon>Ecdysozoa</taxon>
        <taxon>Arthropoda</taxon>
        <taxon>Hexapoda</taxon>
        <taxon>Insecta</taxon>
        <taxon>Pterygota</taxon>
        <taxon>Neoptera</taxon>
        <taxon>Paraneoptera</taxon>
        <taxon>Psocodea</taxon>
        <taxon>Troctomorpha</taxon>
        <taxon>Phthiraptera</taxon>
        <taxon>Anoplura</taxon>
        <taxon>Polyplacidae</taxon>
        <taxon>Polyplax</taxon>
    </lineage>
</organism>